<dbReference type="PROSITE" id="PS00374">
    <property type="entry name" value="MGMT"/>
    <property type="match status" value="1"/>
</dbReference>
<dbReference type="Proteomes" id="UP001168990">
    <property type="component" value="Unassembled WGS sequence"/>
</dbReference>
<protein>
    <recommendedName>
        <fullName evidence="4">Methylated-DNA--protein-cysteine methyltransferase</fullName>
        <ecNumber evidence="3">2.1.1.63</ecNumber>
    </recommendedName>
    <alternativeName>
        <fullName evidence="9">6-O-methylguanine-DNA methyltransferase</fullName>
    </alternativeName>
    <alternativeName>
        <fullName evidence="10">O-6-methylguanine-DNA-alkyltransferase</fullName>
    </alternativeName>
</protein>
<proteinExistence type="inferred from homology"/>
<dbReference type="InterPro" id="IPR036217">
    <property type="entry name" value="MethylDNA_cys_MeTrfase_DNAb"/>
</dbReference>
<evidence type="ECO:0000256" key="1">
    <source>
        <dbReference type="ARBA" id="ARBA00001286"/>
    </source>
</evidence>
<keyword evidence="15" id="KW-1185">Reference proteome</keyword>
<accession>A0AA39EX52</accession>
<evidence type="ECO:0000256" key="9">
    <source>
        <dbReference type="ARBA" id="ARBA00030795"/>
    </source>
</evidence>
<reference evidence="14" key="2">
    <citation type="submission" date="2023-03" db="EMBL/GenBank/DDBJ databases">
        <authorList>
            <person name="Inwood S.N."/>
            <person name="Skelly J.G."/>
            <person name="Guhlin J."/>
            <person name="Harrop T.W.R."/>
            <person name="Goldson S.G."/>
            <person name="Dearden P.K."/>
        </authorList>
    </citation>
    <scope>NUCLEOTIDE SEQUENCE</scope>
    <source>
        <strain evidence="14">Irish</strain>
        <tissue evidence="14">Whole body</tissue>
    </source>
</reference>
<feature type="domain" description="Methylguanine DNA methyltransferase ribonuclease-like" evidence="13">
    <location>
        <begin position="21"/>
        <end position="61"/>
    </location>
</feature>
<dbReference type="InterPro" id="IPR036631">
    <property type="entry name" value="MGMT_N_sf"/>
</dbReference>
<dbReference type="NCBIfam" id="TIGR00589">
    <property type="entry name" value="ogt"/>
    <property type="match status" value="1"/>
</dbReference>
<name>A0AA39EX52_9HYME</name>
<dbReference type="GO" id="GO:0006281">
    <property type="term" value="P:DNA repair"/>
    <property type="evidence" value="ECO:0007669"/>
    <property type="project" value="UniProtKB-KW"/>
</dbReference>
<evidence type="ECO:0000256" key="2">
    <source>
        <dbReference type="ARBA" id="ARBA00008711"/>
    </source>
</evidence>
<comment type="similarity">
    <text evidence="2">Belongs to the MGMT family.</text>
</comment>
<dbReference type="EC" id="2.1.1.63" evidence="3"/>
<dbReference type="InterPro" id="IPR014048">
    <property type="entry name" value="MethylDNA_cys_MeTrfase_DNA-bd"/>
</dbReference>
<evidence type="ECO:0000313" key="15">
    <source>
        <dbReference type="Proteomes" id="UP001168990"/>
    </source>
</evidence>
<keyword evidence="8" id="KW-0234">DNA repair</keyword>
<evidence type="ECO:0000256" key="10">
    <source>
        <dbReference type="ARBA" id="ARBA00031621"/>
    </source>
</evidence>
<dbReference type="InterPro" id="IPR001497">
    <property type="entry name" value="MethylDNA_cys_MeTrfase_AS"/>
</dbReference>
<dbReference type="AlphaFoldDB" id="A0AA39EX52"/>
<dbReference type="Gene3D" id="3.30.160.70">
    <property type="entry name" value="Methylated DNA-protein cysteine methyltransferase domain"/>
    <property type="match status" value="1"/>
</dbReference>
<evidence type="ECO:0000256" key="7">
    <source>
        <dbReference type="ARBA" id="ARBA00022763"/>
    </source>
</evidence>
<dbReference type="Gene3D" id="1.10.10.10">
    <property type="entry name" value="Winged helix-like DNA-binding domain superfamily/Winged helix DNA-binding domain"/>
    <property type="match status" value="1"/>
</dbReference>
<evidence type="ECO:0000256" key="5">
    <source>
        <dbReference type="ARBA" id="ARBA00022603"/>
    </source>
</evidence>
<reference evidence="14" key="1">
    <citation type="journal article" date="2023" name="bioRxiv">
        <title>Scaffold-level genome assemblies of two parasitoid biocontrol wasps reveal the parthenogenesis mechanism and an associated novel virus.</title>
        <authorList>
            <person name="Inwood S."/>
            <person name="Skelly J."/>
            <person name="Guhlin J."/>
            <person name="Harrop T."/>
            <person name="Goldson S."/>
            <person name="Dearden P."/>
        </authorList>
    </citation>
    <scope>NUCLEOTIDE SEQUENCE</scope>
    <source>
        <strain evidence="14">Irish</strain>
        <tissue evidence="14">Whole body</tissue>
    </source>
</reference>
<dbReference type="Pfam" id="PF02870">
    <property type="entry name" value="Methyltransf_1N"/>
    <property type="match status" value="1"/>
</dbReference>
<feature type="domain" description="Methylated-DNA-[protein]-cysteine S-methyltransferase DNA binding" evidence="12">
    <location>
        <begin position="102"/>
        <end position="180"/>
    </location>
</feature>
<evidence type="ECO:0000313" key="14">
    <source>
        <dbReference type="EMBL" id="KAK0159002.1"/>
    </source>
</evidence>
<evidence type="ECO:0000259" key="13">
    <source>
        <dbReference type="Pfam" id="PF02870"/>
    </source>
</evidence>
<evidence type="ECO:0000259" key="12">
    <source>
        <dbReference type="Pfam" id="PF01035"/>
    </source>
</evidence>
<keyword evidence="7" id="KW-0227">DNA damage</keyword>
<dbReference type="GO" id="GO:0003908">
    <property type="term" value="F:methylated-DNA-[protein]-cysteine S-methyltransferase activity"/>
    <property type="evidence" value="ECO:0007669"/>
    <property type="project" value="UniProtKB-EC"/>
</dbReference>
<dbReference type="PANTHER" id="PTHR10815">
    <property type="entry name" value="METHYLATED-DNA--PROTEIN-CYSTEINE METHYLTRANSFERASE"/>
    <property type="match status" value="1"/>
</dbReference>
<dbReference type="Pfam" id="PF01035">
    <property type="entry name" value="DNA_binding_1"/>
    <property type="match status" value="1"/>
</dbReference>
<keyword evidence="5" id="KW-0489">Methyltransferase</keyword>
<dbReference type="InterPro" id="IPR036388">
    <property type="entry name" value="WH-like_DNA-bd_sf"/>
</dbReference>
<dbReference type="CDD" id="cd06445">
    <property type="entry name" value="ATase"/>
    <property type="match status" value="1"/>
</dbReference>
<dbReference type="PANTHER" id="PTHR10815:SF13">
    <property type="entry name" value="METHYLATED-DNA--PROTEIN-CYSTEINE METHYLTRANSFERASE"/>
    <property type="match status" value="1"/>
</dbReference>
<dbReference type="EMBL" id="JAQQBS010001424">
    <property type="protein sequence ID" value="KAK0159002.1"/>
    <property type="molecule type" value="Genomic_DNA"/>
</dbReference>
<keyword evidence="6" id="KW-0808">Transferase</keyword>
<evidence type="ECO:0000256" key="3">
    <source>
        <dbReference type="ARBA" id="ARBA00011918"/>
    </source>
</evidence>
<dbReference type="GO" id="GO:0032259">
    <property type="term" value="P:methylation"/>
    <property type="evidence" value="ECO:0007669"/>
    <property type="project" value="UniProtKB-KW"/>
</dbReference>
<evidence type="ECO:0000256" key="6">
    <source>
        <dbReference type="ARBA" id="ARBA00022679"/>
    </source>
</evidence>
<evidence type="ECO:0000256" key="8">
    <source>
        <dbReference type="ARBA" id="ARBA00023204"/>
    </source>
</evidence>
<dbReference type="SUPFAM" id="SSF46767">
    <property type="entry name" value="Methylated DNA-protein cysteine methyltransferase, C-terminal domain"/>
    <property type="match status" value="1"/>
</dbReference>
<sequence length="182" mass="20842">MVKFVCMSLAEYKLSSSTFTIYYGLHECPFGKCLIGIISKEKSICHLQFIDKYDSAKCVKEFKIDWPGANFMEKIEETEKILGKIFSSKNHDNISVFLKGTDFQINVWKALTKIPRAEVVNYSYIAELINNPKSIRAIAKVIGSNRVAYIIPCHRVISKSGPSKTCWRTDKRAPMLEYEKNI</sequence>
<comment type="catalytic activity">
    <reaction evidence="11">
        <text>a 6-O-methyl-2'-deoxyguanosine in DNA + L-cysteinyl-[protein] = S-methyl-L-cysteinyl-[protein] + a 2'-deoxyguanosine in DNA</text>
        <dbReference type="Rhea" id="RHEA:24000"/>
        <dbReference type="Rhea" id="RHEA-COMP:10131"/>
        <dbReference type="Rhea" id="RHEA-COMP:10132"/>
        <dbReference type="Rhea" id="RHEA-COMP:11367"/>
        <dbReference type="Rhea" id="RHEA-COMP:11368"/>
        <dbReference type="ChEBI" id="CHEBI:29950"/>
        <dbReference type="ChEBI" id="CHEBI:82612"/>
        <dbReference type="ChEBI" id="CHEBI:85445"/>
        <dbReference type="ChEBI" id="CHEBI:85448"/>
        <dbReference type="EC" id="2.1.1.63"/>
    </reaction>
</comment>
<dbReference type="SUPFAM" id="SSF53155">
    <property type="entry name" value="Methylated DNA-protein cysteine methyltransferase domain"/>
    <property type="match status" value="1"/>
</dbReference>
<organism evidence="14 15">
    <name type="scientific">Microctonus aethiopoides</name>
    <dbReference type="NCBI Taxonomy" id="144406"/>
    <lineage>
        <taxon>Eukaryota</taxon>
        <taxon>Metazoa</taxon>
        <taxon>Ecdysozoa</taxon>
        <taxon>Arthropoda</taxon>
        <taxon>Hexapoda</taxon>
        <taxon>Insecta</taxon>
        <taxon>Pterygota</taxon>
        <taxon>Neoptera</taxon>
        <taxon>Endopterygota</taxon>
        <taxon>Hymenoptera</taxon>
        <taxon>Apocrita</taxon>
        <taxon>Ichneumonoidea</taxon>
        <taxon>Braconidae</taxon>
        <taxon>Euphorinae</taxon>
        <taxon>Microctonus</taxon>
    </lineage>
</organism>
<evidence type="ECO:0000256" key="4">
    <source>
        <dbReference type="ARBA" id="ARBA00015377"/>
    </source>
</evidence>
<comment type="catalytic activity">
    <reaction evidence="1">
        <text>a 4-O-methyl-thymidine in DNA + L-cysteinyl-[protein] = a thymidine in DNA + S-methyl-L-cysteinyl-[protein]</text>
        <dbReference type="Rhea" id="RHEA:53428"/>
        <dbReference type="Rhea" id="RHEA-COMP:10131"/>
        <dbReference type="Rhea" id="RHEA-COMP:10132"/>
        <dbReference type="Rhea" id="RHEA-COMP:13555"/>
        <dbReference type="Rhea" id="RHEA-COMP:13556"/>
        <dbReference type="ChEBI" id="CHEBI:29950"/>
        <dbReference type="ChEBI" id="CHEBI:82612"/>
        <dbReference type="ChEBI" id="CHEBI:137386"/>
        <dbReference type="ChEBI" id="CHEBI:137387"/>
        <dbReference type="EC" id="2.1.1.63"/>
    </reaction>
</comment>
<comment type="caution">
    <text evidence="14">The sequence shown here is derived from an EMBL/GenBank/DDBJ whole genome shotgun (WGS) entry which is preliminary data.</text>
</comment>
<dbReference type="InterPro" id="IPR008332">
    <property type="entry name" value="MethylG_MeTrfase_N"/>
</dbReference>
<evidence type="ECO:0000256" key="11">
    <source>
        <dbReference type="ARBA" id="ARBA00049348"/>
    </source>
</evidence>
<gene>
    <name evidence="14" type="ORF">PV328_009935</name>
</gene>